<evidence type="ECO:0000256" key="1">
    <source>
        <dbReference type="SAM" id="Phobius"/>
    </source>
</evidence>
<feature type="transmembrane region" description="Helical" evidence="1">
    <location>
        <begin position="170"/>
        <end position="194"/>
    </location>
</feature>
<evidence type="ECO:0000313" key="3">
    <source>
        <dbReference type="Proteomes" id="UP001595816"/>
    </source>
</evidence>
<dbReference type="Proteomes" id="UP001595816">
    <property type="component" value="Unassembled WGS sequence"/>
</dbReference>
<keyword evidence="1" id="KW-1133">Transmembrane helix</keyword>
<protein>
    <submittedName>
        <fullName evidence="2">S-4TM family putative pore-forming effector</fullName>
    </submittedName>
</protein>
<organism evidence="2 3">
    <name type="scientific">Hamadaea flava</name>
    <dbReference type="NCBI Taxonomy" id="1742688"/>
    <lineage>
        <taxon>Bacteria</taxon>
        <taxon>Bacillati</taxon>
        <taxon>Actinomycetota</taxon>
        <taxon>Actinomycetes</taxon>
        <taxon>Micromonosporales</taxon>
        <taxon>Micromonosporaceae</taxon>
        <taxon>Hamadaea</taxon>
    </lineage>
</organism>
<accession>A0ABV8LN61</accession>
<dbReference type="InterPro" id="IPR049920">
    <property type="entry name" value="IK1_05631-like"/>
</dbReference>
<dbReference type="Pfam" id="PF18159">
    <property type="entry name" value="S_4TM"/>
    <property type="match status" value="1"/>
</dbReference>
<gene>
    <name evidence="2" type="ORF">ACFOZ4_17305</name>
</gene>
<keyword evidence="3" id="KW-1185">Reference proteome</keyword>
<sequence>MDLETRLTTQQPTILARQKDPEIHALLRAMSVSHKRAQRLDLAQTVLSLGIAASSLAATFVDVATALTIIGALWAVIYSVGLVSWADNELRRAAVLQEMLDVRLFRLPWNPVIAGDQVGHEEINRLSTRYRGRQDMIEHYYEVPDLPAPYDVVACQQQNLGWGIRVRRRYAYVVLSGVVAWSVLGVVIGAWTGLTVGDVVLRWYVPSLGAILLGLDIFRSQRDVAEERGRALRIMRDRVRESIRTPGVDLAGFARQVQDVIYLTRQRTPRVPDWFFLRYRAGDRADFKAMMDELAGTLATRVP</sequence>
<dbReference type="RefSeq" id="WP_253753372.1">
    <property type="nucleotide sequence ID" value="NZ_JAMZDZ010000001.1"/>
</dbReference>
<proteinExistence type="predicted"/>
<evidence type="ECO:0000313" key="2">
    <source>
        <dbReference type="EMBL" id="MFC4132367.1"/>
    </source>
</evidence>
<feature type="transmembrane region" description="Helical" evidence="1">
    <location>
        <begin position="66"/>
        <end position="86"/>
    </location>
</feature>
<feature type="transmembrane region" description="Helical" evidence="1">
    <location>
        <begin position="200"/>
        <end position="218"/>
    </location>
</feature>
<comment type="caution">
    <text evidence="2">The sequence shown here is derived from an EMBL/GenBank/DDBJ whole genome shotgun (WGS) entry which is preliminary data.</text>
</comment>
<keyword evidence="1" id="KW-0472">Membrane</keyword>
<keyword evidence="1" id="KW-0812">Transmembrane</keyword>
<reference evidence="3" key="1">
    <citation type="journal article" date="2019" name="Int. J. Syst. Evol. Microbiol.">
        <title>The Global Catalogue of Microorganisms (GCM) 10K type strain sequencing project: providing services to taxonomists for standard genome sequencing and annotation.</title>
        <authorList>
            <consortium name="The Broad Institute Genomics Platform"/>
            <consortium name="The Broad Institute Genome Sequencing Center for Infectious Disease"/>
            <person name="Wu L."/>
            <person name="Ma J."/>
        </authorList>
    </citation>
    <scope>NUCLEOTIDE SEQUENCE [LARGE SCALE GENOMIC DNA]</scope>
    <source>
        <strain evidence="3">CGMCC 4.7289</strain>
    </source>
</reference>
<name>A0ABV8LN61_9ACTN</name>
<dbReference type="EMBL" id="JBHSAY010000009">
    <property type="protein sequence ID" value="MFC4132367.1"/>
    <property type="molecule type" value="Genomic_DNA"/>
</dbReference>